<sequence>MSIAKDVLRILIAFFLGMVLIAFQTVLFLDMILLNPISYYEYVNTPAYYDKLKEQIDFGLEEVGRYTNIPGEVLTSAVTDTEIKDYSQTAVKEMIAYLRGDRLDYTLKYDTTKLKANIESYAKDFAAQKNQPYNETLVAEVERISSMAGTRIETYTMIIDPTLLKQVGVDKKIQLVLSKIRMAELALIVAAMVLILLLWLTNKHHRMRTLWWTGSSLMVSSVVLLIPGLVINFMNVAGRVGLKDSYVTWVLERSINAMLMKWNLMQTLFLVIGILLMVIYLLYRRKQIKKSK</sequence>
<gene>
    <name evidence="2" type="ORF">ACWI_12430</name>
</gene>
<feature type="transmembrane region" description="Helical" evidence="1">
    <location>
        <begin position="182"/>
        <end position="201"/>
    </location>
</feature>
<comment type="caution">
    <text evidence="2">The sequence shown here is derived from an EMBL/GenBank/DDBJ whole genome shotgun (WGS) entry which is preliminary data.</text>
</comment>
<accession>A0A1F2PJ13</accession>
<evidence type="ECO:0008006" key="4">
    <source>
        <dbReference type="Google" id="ProtNLM"/>
    </source>
</evidence>
<dbReference type="Proteomes" id="UP000176244">
    <property type="component" value="Unassembled WGS sequence"/>
</dbReference>
<name>A0A1F2PJ13_9FIRM</name>
<dbReference type="STRING" id="52694.ACWI_12430"/>
<dbReference type="OrthoDB" id="9927991at2"/>
<dbReference type="EMBL" id="LKEU01000024">
    <property type="protein sequence ID" value="OFV71329.1"/>
    <property type="molecule type" value="Genomic_DNA"/>
</dbReference>
<organism evidence="2 3">
    <name type="scientific">Acetobacterium wieringae</name>
    <dbReference type="NCBI Taxonomy" id="52694"/>
    <lineage>
        <taxon>Bacteria</taxon>
        <taxon>Bacillati</taxon>
        <taxon>Bacillota</taxon>
        <taxon>Clostridia</taxon>
        <taxon>Eubacteriales</taxon>
        <taxon>Eubacteriaceae</taxon>
        <taxon>Acetobacterium</taxon>
    </lineage>
</organism>
<keyword evidence="1" id="KW-1133">Transmembrane helix</keyword>
<feature type="transmembrane region" description="Helical" evidence="1">
    <location>
        <begin position="262"/>
        <end position="283"/>
    </location>
</feature>
<dbReference type="RefSeq" id="WP_070370570.1">
    <property type="nucleotide sequence ID" value="NZ_LKEU01000024.1"/>
</dbReference>
<dbReference type="AlphaFoldDB" id="A0A1F2PJ13"/>
<evidence type="ECO:0000313" key="3">
    <source>
        <dbReference type="Proteomes" id="UP000176244"/>
    </source>
</evidence>
<evidence type="ECO:0000256" key="1">
    <source>
        <dbReference type="SAM" id="Phobius"/>
    </source>
</evidence>
<proteinExistence type="predicted"/>
<protein>
    <recommendedName>
        <fullName evidence="4">DUF1461 domain-containing protein</fullName>
    </recommendedName>
</protein>
<reference evidence="2 3" key="1">
    <citation type="submission" date="2015-09" db="EMBL/GenBank/DDBJ databases">
        <title>Genome sequence of Acetobacterium wieringae DSM 1911.</title>
        <authorList>
            <person name="Poehlein A."/>
            <person name="Bengelsdorf F.R."/>
            <person name="Schiel-Bengelsdorf B."/>
            <person name="Duerre P."/>
            <person name="Daniel R."/>
        </authorList>
    </citation>
    <scope>NUCLEOTIDE SEQUENCE [LARGE SCALE GENOMIC DNA]</scope>
    <source>
        <strain evidence="2 3">DSM 1911</strain>
    </source>
</reference>
<keyword evidence="1" id="KW-0812">Transmembrane</keyword>
<keyword evidence="1" id="KW-0472">Membrane</keyword>
<evidence type="ECO:0000313" key="2">
    <source>
        <dbReference type="EMBL" id="OFV71329.1"/>
    </source>
</evidence>
<feature type="transmembrane region" description="Helical" evidence="1">
    <location>
        <begin position="7"/>
        <end position="29"/>
    </location>
</feature>